<keyword evidence="7" id="KW-0067">ATP-binding</keyword>
<evidence type="ECO:0000259" key="13">
    <source>
        <dbReference type="Pfam" id="PF23539"/>
    </source>
</evidence>
<feature type="transmembrane region" description="Helical" evidence="10">
    <location>
        <begin position="50"/>
        <end position="69"/>
    </location>
</feature>
<evidence type="ECO:0000313" key="14">
    <source>
        <dbReference type="EMBL" id="SDC92327.1"/>
    </source>
</evidence>
<keyword evidence="8" id="KW-0902">Two-component regulatory system</keyword>
<evidence type="ECO:0000256" key="4">
    <source>
        <dbReference type="ARBA" id="ARBA00022679"/>
    </source>
</evidence>
<dbReference type="Pfam" id="PF07730">
    <property type="entry name" value="HisKA_3"/>
    <property type="match status" value="1"/>
</dbReference>
<proteinExistence type="predicted"/>
<organism evidence="14 15">
    <name type="scientific">Actinokineospora iranica</name>
    <dbReference type="NCBI Taxonomy" id="1271860"/>
    <lineage>
        <taxon>Bacteria</taxon>
        <taxon>Bacillati</taxon>
        <taxon>Actinomycetota</taxon>
        <taxon>Actinomycetes</taxon>
        <taxon>Pseudonocardiales</taxon>
        <taxon>Pseudonocardiaceae</taxon>
        <taxon>Actinokineospora</taxon>
    </lineage>
</organism>
<feature type="domain" description="Signal transduction histidine kinase subgroup 3 dimerisation and phosphoacceptor" evidence="12">
    <location>
        <begin position="190"/>
        <end position="256"/>
    </location>
</feature>
<dbReference type="STRING" id="1271860.SAMN05216174_105324"/>
<evidence type="ECO:0000256" key="9">
    <source>
        <dbReference type="SAM" id="MobiDB-lite"/>
    </source>
</evidence>
<dbReference type="InterPro" id="IPR055558">
    <property type="entry name" value="DUF7134"/>
</dbReference>
<evidence type="ECO:0000256" key="2">
    <source>
        <dbReference type="ARBA" id="ARBA00012438"/>
    </source>
</evidence>
<dbReference type="PANTHER" id="PTHR24421">
    <property type="entry name" value="NITRATE/NITRITE SENSOR PROTEIN NARX-RELATED"/>
    <property type="match status" value="1"/>
</dbReference>
<dbReference type="SUPFAM" id="SSF55874">
    <property type="entry name" value="ATPase domain of HSP90 chaperone/DNA topoisomerase II/histidine kinase"/>
    <property type="match status" value="1"/>
</dbReference>
<dbReference type="OrthoDB" id="227596at2"/>
<evidence type="ECO:0000256" key="6">
    <source>
        <dbReference type="ARBA" id="ARBA00022777"/>
    </source>
</evidence>
<dbReference type="Pfam" id="PF02518">
    <property type="entry name" value="HATPase_c"/>
    <property type="match status" value="1"/>
</dbReference>
<keyword evidence="10" id="KW-1133">Transmembrane helix</keyword>
<dbReference type="GO" id="GO:0016020">
    <property type="term" value="C:membrane"/>
    <property type="evidence" value="ECO:0007669"/>
    <property type="project" value="InterPro"/>
</dbReference>
<dbReference type="InterPro" id="IPR011712">
    <property type="entry name" value="Sig_transdc_His_kin_sub3_dim/P"/>
</dbReference>
<dbReference type="PANTHER" id="PTHR24421:SF10">
    <property type="entry name" value="NITRATE_NITRITE SENSOR PROTEIN NARQ"/>
    <property type="match status" value="1"/>
</dbReference>
<evidence type="ECO:0000256" key="7">
    <source>
        <dbReference type="ARBA" id="ARBA00022840"/>
    </source>
</evidence>
<dbReference type="GO" id="GO:0046983">
    <property type="term" value="F:protein dimerization activity"/>
    <property type="evidence" value="ECO:0007669"/>
    <property type="project" value="InterPro"/>
</dbReference>
<dbReference type="Gene3D" id="1.20.5.1930">
    <property type="match status" value="1"/>
</dbReference>
<evidence type="ECO:0000256" key="1">
    <source>
        <dbReference type="ARBA" id="ARBA00000085"/>
    </source>
</evidence>
<feature type="transmembrane region" description="Helical" evidence="10">
    <location>
        <begin position="126"/>
        <end position="154"/>
    </location>
</feature>
<dbReference type="InterPro" id="IPR050482">
    <property type="entry name" value="Sensor_HK_TwoCompSys"/>
</dbReference>
<evidence type="ECO:0000256" key="3">
    <source>
        <dbReference type="ARBA" id="ARBA00022553"/>
    </source>
</evidence>
<dbReference type="Gene3D" id="3.30.565.10">
    <property type="entry name" value="Histidine kinase-like ATPase, C-terminal domain"/>
    <property type="match status" value="1"/>
</dbReference>
<dbReference type="Pfam" id="PF23539">
    <property type="entry name" value="DUF7134"/>
    <property type="match status" value="1"/>
</dbReference>
<keyword evidence="3" id="KW-0597">Phosphoprotein</keyword>
<dbReference type="InterPro" id="IPR036890">
    <property type="entry name" value="HATPase_C_sf"/>
</dbReference>
<evidence type="ECO:0000256" key="8">
    <source>
        <dbReference type="ARBA" id="ARBA00023012"/>
    </source>
</evidence>
<evidence type="ECO:0000259" key="12">
    <source>
        <dbReference type="Pfam" id="PF07730"/>
    </source>
</evidence>
<evidence type="ECO:0000256" key="10">
    <source>
        <dbReference type="SAM" id="Phobius"/>
    </source>
</evidence>
<feature type="domain" description="Histidine kinase/HSP90-like ATPase" evidence="11">
    <location>
        <begin position="306"/>
        <end position="394"/>
    </location>
</feature>
<dbReference type="EMBL" id="FMZZ01000005">
    <property type="protein sequence ID" value="SDC92327.1"/>
    <property type="molecule type" value="Genomic_DNA"/>
</dbReference>
<name>A0A1G6QKY3_9PSEU</name>
<keyword evidence="15" id="KW-1185">Reference proteome</keyword>
<dbReference type="EC" id="2.7.13.3" evidence="2"/>
<feature type="transmembrane region" description="Helical" evidence="10">
    <location>
        <begin position="20"/>
        <end position="38"/>
    </location>
</feature>
<evidence type="ECO:0000256" key="5">
    <source>
        <dbReference type="ARBA" id="ARBA00022741"/>
    </source>
</evidence>
<dbReference type="GO" id="GO:0005524">
    <property type="term" value="F:ATP binding"/>
    <property type="evidence" value="ECO:0007669"/>
    <property type="project" value="UniProtKB-KW"/>
</dbReference>
<accession>A0A1G6QKY3</accession>
<reference evidence="15" key="1">
    <citation type="submission" date="2016-10" db="EMBL/GenBank/DDBJ databases">
        <authorList>
            <person name="Varghese N."/>
            <person name="Submissions S."/>
        </authorList>
    </citation>
    <scope>NUCLEOTIDE SEQUENCE [LARGE SCALE GENOMIC DNA]</scope>
    <source>
        <strain evidence="15">IBRC-M 10403</strain>
    </source>
</reference>
<gene>
    <name evidence="14" type="ORF">SAMN05216174_105324</name>
</gene>
<feature type="domain" description="DUF7134" evidence="13">
    <location>
        <begin position="15"/>
        <end position="158"/>
    </location>
</feature>
<protein>
    <recommendedName>
        <fullName evidence="2">histidine kinase</fullName>
        <ecNumber evidence="2">2.7.13.3</ecNumber>
    </recommendedName>
</protein>
<dbReference type="Proteomes" id="UP000199501">
    <property type="component" value="Unassembled WGS sequence"/>
</dbReference>
<keyword evidence="10" id="KW-0812">Transmembrane</keyword>
<dbReference type="AlphaFoldDB" id="A0A1G6QKY3"/>
<dbReference type="GO" id="GO:0000155">
    <property type="term" value="F:phosphorelay sensor kinase activity"/>
    <property type="evidence" value="ECO:0007669"/>
    <property type="project" value="InterPro"/>
</dbReference>
<dbReference type="InterPro" id="IPR003594">
    <property type="entry name" value="HATPase_dom"/>
</dbReference>
<comment type="catalytic activity">
    <reaction evidence="1">
        <text>ATP + protein L-histidine = ADP + protein N-phospho-L-histidine.</text>
        <dbReference type="EC" id="2.7.13.3"/>
    </reaction>
</comment>
<keyword evidence="5" id="KW-0547">Nucleotide-binding</keyword>
<evidence type="ECO:0000259" key="11">
    <source>
        <dbReference type="Pfam" id="PF02518"/>
    </source>
</evidence>
<feature type="region of interest" description="Disordered" evidence="9">
    <location>
        <begin position="255"/>
        <end position="274"/>
    </location>
</feature>
<evidence type="ECO:0000313" key="15">
    <source>
        <dbReference type="Proteomes" id="UP000199501"/>
    </source>
</evidence>
<dbReference type="CDD" id="cd16917">
    <property type="entry name" value="HATPase_UhpB-NarQ-NarX-like"/>
    <property type="match status" value="1"/>
</dbReference>
<keyword evidence="10" id="KW-0472">Membrane</keyword>
<keyword evidence="6 14" id="KW-0418">Kinase</keyword>
<keyword evidence="4" id="KW-0808">Transferase</keyword>
<sequence>MRGVFSESAVLRGLGRRGPWLFDAVIAVATTGLAWVVGSQYFPDPWGPDLLAYALTAAVFLPLAARRAAPVAVMAASTGALAAYLAAGYDQLALNFWGPLLALYTVASMRPPRVTGACLVAVAPVLFWSGTVSGLSLPIALAETLLLPATAWAFGETGRKLADRNERLAAVTEQLRAEQRKRTEQAIVTERLRIARELHDVVAHHMSVIAMQTGLASYVLDADPDTARTALNVVSGTSREALDEMRHMLDLLRASDDPGADVDGDSQQPAPGLDGLDDLISRVRAAGVEVESTVVGTPRPLPSGLQLTVYRVIQEALTNVLKHGGQCRAWVSVTWHPRQVVVRIDDDGTQAGDPAPGGHGVIGMRERARLYGGTLTAGSAPEGGFAVRLTLPTPEPLST</sequence>